<sequence length="220" mass="22042">MQIGMLGTGNLAVALSRAWSTAGHSIVVTGRDPGRVVAAAEQIGTTATSALPGRFATRVDVVVVAIAWDGLEPALRLVGGPEGALAGKTVVDCTNPVDYATGRLLPETGSAAELVARVAAGAHVVKALHLFAGASWPFTGEADASPIVALCGDDAEPLDRVASLVADLGARSAALGGLAAARQVEEAAGFVTRVVAAGANPRWAVPDVDPALLRAAAADR</sequence>
<keyword evidence="4" id="KW-1185">Reference proteome</keyword>
<dbReference type="PANTHER" id="PTHR14239">
    <property type="entry name" value="DUDULIN-RELATED"/>
    <property type="match status" value="1"/>
</dbReference>
<evidence type="ECO:0000256" key="1">
    <source>
        <dbReference type="ARBA" id="ARBA00023002"/>
    </source>
</evidence>
<dbReference type="RefSeq" id="WP_030446330.1">
    <property type="nucleotide sequence ID" value="NZ_AP023354.1"/>
</dbReference>
<dbReference type="Pfam" id="PF03807">
    <property type="entry name" value="F420_oxidored"/>
    <property type="match status" value="1"/>
</dbReference>
<dbReference type="AlphaFoldDB" id="A0A810LA73"/>
<dbReference type="GO" id="GO:0016491">
    <property type="term" value="F:oxidoreductase activity"/>
    <property type="evidence" value="ECO:0007669"/>
    <property type="project" value="UniProtKB-KW"/>
</dbReference>
<dbReference type="Proteomes" id="UP000680750">
    <property type="component" value="Chromosome"/>
</dbReference>
<feature type="domain" description="Pyrroline-5-carboxylate reductase catalytic N-terminal" evidence="2">
    <location>
        <begin position="2"/>
        <end position="96"/>
    </location>
</feature>
<organism evidence="3 4">
    <name type="scientific">Actinocatenispora sera</name>
    <dbReference type="NCBI Taxonomy" id="390989"/>
    <lineage>
        <taxon>Bacteria</taxon>
        <taxon>Bacillati</taxon>
        <taxon>Actinomycetota</taxon>
        <taxon>Actinomycetes</taxon>
        <taxon>Micromonosporales</taxon>
        <taxon>Micromonosporaceae</taxon>
        <taxon>Actinocatenispora</taxon>
    </lineage>
</organism>
<gene>
    <name evidence="3" type="ORF">Asera_50460</name>
</gene>
<dbReference type="OrthoDB" id="5738121at2"/>
<accession>A0A810LA73</accession>
<dbReference type="EMBL" id="AP023354">
    <property type="protein sequence ID" value="BCJ30938.1"/>
    <property type="molecule type" value="Genomic_DNA"/>
</dbReference>
<dbReference type="Gene3D" id="3.40.50.720">
    <property type="entry name" value="NAD(P)-binding Rossmann-like Domain"/>
    <property type="match status" value="1"/>
</dbReference>
<dbReference type="KEGG" id="aser:Asera_50460"/>
<protein>
    <submittedName>
        <fullName evidence="3">NADP oxidoreductase</fullName>
    </submittedName>
</protein>
<name>A0A810LA73_9ACTN</name>
<reference evidence="3" key="1">
    <citation type="submission" date="2020-08" db="EMBL/GenBank/DDBJ databases">
        <title>Whole genome shotgun sequence of Actinocatenispora sera NBRC 101916.</title>
        <authorList>
            <person name="Komaki H."/>
            <person name="Tamura T."/>
        </authorList>
    </citation>
    <scope>NUCLEOTIDE SEQUENCE</scope>
    <source>
        <strain evidence="3">NBRC 101916</strain>
    </source>
</reference>
<evidence type="ECO:0000313" key="4">
    <source>
        <dbReference type="Proteomes" id="UP000680750"/>
    </source>
</evidence>
<dbReference type="PANTHER" id="PTHR14239:SF10">
    <property type="entry name" value="REDUCTASE"/>
    <property type="match status" value="1"/>
</dbReference>
<dbReference type="InterPro" id="IPR051267">
    <property type="entry name" value="STEAP_metalloreductase"/>
</dbReference>
<evidence type="ECO:0000313" key="3">
    <source>
        <dbReference type="EMBL" id="BCJ30938.1"/>
    </source>
</evidence>
<evidence type="ECO:0000259" key="2">
    <source>
        <dbReference type="Pfam" id="PF03807"/>
    </source>
</evidence>
<keyword evidence="1" id="KW-0560">Oxidoreductase</keyword>
<dbReference type="InterPro" id="IPR036291">
    <property type="entry name" value="NAD(P)-bd_dom_sf"/>
</dbReference>
<proteinExistence type="predicted"/>
<dbReference type="SUPFAM" id="SSF51735">
    <property type="entry name" value="NAD(P)-binding Rossmann-fold domains"/>
    <property type="match status" value="1"/>
</dbReference>
<dbReference type="InterPro" id="IPR028939">
    <property type="entry name" value="P5C_Rdtase_cat_N"/>
</dbReference>